<dbReference type="Proteomes" id="UP001140510">
    <property type="component" value="Unassembled WGS sequence"/>
</dbReference>
<dbReference type="EMBL" id="JAPEVA010000044">
    <property type="protein sequence ID" value="KAJ4404281.1"/>
    <property type="molecule type" value="Genomic_DNA"/>
</dbReference>
<evidence type="ECO:0000313" key="1">
    <source>
        <dbReference type="EMBL" id="KAJ4404281.1"/>
    </source>
</evidence>
<organism evidence="1 2">
    <name type="scientific">Didymella pomorum</name>
    <dbReference type="NCBI Taxonomy" id="749634"/>
    <lineage>
        <taxon>Eukaryota</taxon>
        <taxon>Fungi</taxon>
        <taxon>Dikarya</taxon>
        <taxon>Ascomycota</taxon>
        <taxon>Pezizomycotina</taxon>
        <taxon>Dothideomycetes</taxon>
        <taxon>Pleosporomycetidae</taxon>
        <taxon>Pleosporales</taxon>
        <taxon>Pleosporineae</taxon>
        <taxon>Didymellaceae</taxon>
        <taxon>Didymella</taxon>
    </lineage>
</organism>
<keyword evidence="2" id="KW-1185">Reference proteome</keyword>
<comment type="caution">
    <text evidence="1">The sequence shown here is derived from an EMBL/GenBank/DDBJ whole genome shotgun (WGS) entry which is preliminary data.</text>
</comment>
<name>A0A9W8ZBT1_9PLEO</name>
<reference evidence="1" key="1">
    <citation type="submission" date="2022-10" db="EMBL/GenBank/DDBJ databases">
        <title>Tapping the CABI collections for fungal endophytes: first genome assemblies for Collariella, Neodidymelliopsis, Ascochyta clinopodiicola, Didymella pomorum, Didymosphaeria variabile, Neocosmospora piperis and Neocucurbitaria cava.</title>
        <authorList>
            <person name="Hill R."/>
        </authorList>
    </citation>
    <scope>NUCLEOTIDE SEQUENCE</scope>
    <source>
        <strain evidence="1">IMI 355091</strain>
    </source>
</reference>
<dbReference type="AlphaFoldDB" id="A0A9W8ZBT1"/>
<evidence type="ECO:0000313" key="2">
    <source>
        <dbReference type="Proteomes" id="UP001140510"/>
    </source>
</evidence>
<protein>
    <submittedName>
        <fullName evidence="1">Uncharacterized protein</fullName>
    </submittedName>
</protein>
<gene>
    <name evidence="1" type="ORF">N0V91_005975</name>
</gene>
<accession>A0A9W8ZBT1</accession>
<proteinExistence type="predicted"/>
<sequence length="174" mass="19765">MEKKYSDLYEQHLGNVTKIEELKGKVTQVRAKLNSCCNDVLDIVTEIDALKKRSDHLHFTQMQVDIVRQLRSENERLKKTISDMTTASRTDRDTDTACVEDLEAQSVLEGEMAEACAQRIDTPERELESKETTFTSRCSKLKGNHSRLTELHPVCPEAQALIDEIVKAAESLEQ</sequence>